<dbReference type="SUPFAM" id="SSF54909">
    <property type="entry name" value="Dimeric alpha+beta barrel"/>
    <property type="match status" value="1"/>
</dbReference>
<comment type="caution">
    <text evidence="1">The sequence shown here is derived from an EMBL/GenBank/DDBJ whole genome shotgun (WGS) entry which is preliminary data.</text>
</comment>
<evidence type="ECO:0000313" key="1">
    <source>
        <dbReference type="EMBL" id="MBH5323089.1"/>
    </source>
</evidence>
<dbReference type="EMBL" id="JAEANY010000003">
    <property type="protein sequence ID" value="MBH5323089.1"/>
    <property type="molecule type" value="Genomic_DNA"/>
</dbReference>
<name>A0ABS0N5K8_9SPHN</name>
<dbReference type="PIRSF" id="PIRSF007028">
    <property type="entry name" value="UCP007028"/>
    <property type="match status" value="1"/>
</dbReference>
<dbReference type="Proteomes" id="UP000602442">
    <property type="component" value="Unassembled WGS sequence"/>
</dbReference>
<keyword evidence="2" id="KW-1185">Reference proteome</keyword>
<dbReference type="InterPro" id="IPR009874">
    <property type="entry name" value="DUF1428"/>
</dbReference>
<dbReference type="RefSeq" id="WP_197921795.1">
    <property type="nucleotide sequence ID" value="NZ_CAWPTA010000008.1"/>
</dbReference>
<proteinExistence type="predicted"/>
<dbReference type="Gene3D" id="3.30.70.100">
    <property type="match status" value="1"/>
</dbReference>
<accession>A0ABS0N5K8</accession>
<reference evidence="1 2" key="1">
    <citation type="submission" date="2020-11" db="EMBL/GenBank/DDBJ databases">
        <title>Erythrobacter sediminis sp. nov., a marine bacterium from a tidal flat of Garorim Bay.</title>
        <authorList>
            <person name="Kim D."/>
            <person name="Yoo Y."/>
            <person name="Kim J.-J."/>
        </authorList>
    </citation>
    <scope>NUCLEOTIDE SEQUENCE [LARGE SCALE GENOMIC DNA]</scope>
    <source>
        <strain evidence="1 2">JGD-13</strain>
    </source>
</reference>
<organism evidence="1 2">
    <name type="scientific">Aurantiacibacter sediminis</name>
    <dbReference type="NCBI Taxonomy" id="2793064"/>
    <lineage>
        <taxon>Bacteria</taxon>
        <taxon>Pseudomonadati</taxon>
        <taxon>Pseudomonadota</taxon>
        <taxon>Alphaproteobacteria</taxon>
        <taxon>Sphingomonadales</taxon>
        <taxon>Erythrobacteraceae</taxon>
        <taxon>Aurantiacibacter</taxon>
    </lineage>
</organism>
<protein>
    <submittedName>
        <fullName evidence="1">DUF1428 domain-containing protein</fullName>
    </submittedName>
</protein>
<evidence type="ECO:0000313" key="2">
    <source>
        <dbReference type="Proteomes" id="UP000602442"/>
    </source>
</evidence>
<gene>
    <name evidence="1" type="ORF">I5L03_10885</name>
</gene>
<sequence>MYIQGFLLAVPEDKKAEYVAMAKRAATKFHEYGVVQIVEAWEDEIADGRVTDFRRATLAKEGERIVFSWMIWRDKAAYDASHEKMENDSFWKEEFSAMPFDGMRMMWGGFRPIVMSEAE</sequence>
<dbReference type="Pfam" id="PF07237">
    <property type="entry name" value="DUF1428"/>
    <property type="match status" value="1"/>
</dbReference>
<dbReference type="InterPro" id="IPR011008">
    <property type="entry name" value="Dimeric_a/b-barrel"/>
</dbReference>